<dbReference type="NCBIfam" id="NF033633">
    <property type="entry name" value="SLATT_2"/>
    <property type="match status" value="1"/>
</dbReference>
<evidence type="ECO:0000259" key="3">
    <source>
        <dbReference type="Pfam" id="PF18183"/>
    </source>
</evidence>
<dbReference type="Pfam" id="PF18183">
    <property type="entry name" value="SLATT_2"/>
    <property type="match status" value="1"/>
</dbReference>
<dbReference type="PATRIC" id="fig|1240678.4.peg.749"/>
<dbReference type="InterPro" id="IPR040688">
    <property type="entry name" value="SLATT_2"/>
</dbReference>
<gene>
    <name evidence="4" type="ORF">SNA_03540</name>
</gene>
<dbReference type="Proteomes" id="UP000032458">
    <property type="component" value="Unassembled WGS sequence"/>
</dbReference>
<dbReference type="AlphaFoldDB" id="A0A0D7CUR2"/>
<evidence type="ECO:0000256" key="2">
    <source>
        <dbReference type="SAM" id="Phobius"/>
    </source>
</evidence>
<keyword evidence="2" id="KW-0472">Membrane</keyword>
<evidence type="ECO:0000313" key="4">
    <source>
        <dbReference type="EMBL" id="KIZ19590.1"/>
    </source>
</evidence>
<feature type="region of interest" description="Disordered" evidence="1">
    <location>
        <begin position="1"/>
        <end position="23"/>
    </location>
</feature>
<comment type="caution">
    <text evidence="4">The sequence shown here is derived from an EMBL/GenBank/DDBJ whole genome shotgun (WGS) entry which is preliminary data.</text>
</comment>
<dbReference type="RefSeq" id="WP_044362986.1">
    <property type="nucleotide sequence ID" value="NZ_JRKI01000003.1"/>
</dbReference>
<evidence type="ECO:0000313" key="5">
    <source>
        <dbReference type="Proteomes" id="UP000032458"/>
    </source>
</evidence>
<dbReference type="EMBL" id="JRKI01000003">
    <property type="protein sequence ID" value="KIZ19590.1"/>
    <property type="molecule type" value="Genomic_DNA"/>
</dbReference>
<feature type="transmembrane region" description="Helical" evidence="2">
    <location>
        <begin position="116"/>
        <end position="134"/>
    </location>
</feature>
<protein>
    <submittedName>
        <fullName evidence="4">Membrane protein</fullName>
    </submittedName>
</protein>
<evidence type="ECO:0000256" key="1">
    <source>
        <dbReference type="SAM" id="MobiDB-lite"/>
    </source>
</evidence>
<keyword evidence="2" id="KW-0812">Transmembrane</keyword>
<name>A0A0D7CUR2_9ACTN</name>
<feature type="domain" description="SMODS and SLOG-associating 2TM effector" evidence="3">
    <location>
        <begin position="67"/>
        <end position="256"/>
    </location>
</feature>
<organism evidence="4 5">
    <name type="scientific">Streptomyces natalensis ATCC 27448</name>
    <dbReference type="NCBI Taxonomy" id="1240678"/>
    <lineage>
        <taxon>Bacteria</taxon>
        <taxon>Bacillati</taxon>
        <taxon>Actinomycetota</taxon>
        <taxon>Actinomycetes</taxon>
        <taxon>Kitasatosporales</taxon>
        <taxon>Streptomycetaceae</taxon>
        <taxon>Streptomyces</taxon>
    </lineage>
</organism>
<sequence>MSQPEMQPEGLPRREGEQRRGNGREWRWDRYRDRERSRFRYRGAGRDRGPYDGCGGEYGGPVRGREDLSGRLFPLGDWGEPADRLDALYLWTEEGALRAADWYLRDRQAKRRGARALRLGAAAGVSVGGLLPLLDFAGAWKGGAPWGYLSLLVAAVCVGCDRYFGVTAGWMRDLATAQAIHRRLEALQFDWASESVREVLGPTDGTASEAAERCLGVLRRFNEDLGELVRAETADWMAEFRAGPAPSTAQVLGPWSPPRQESVEPPARFMLPPGTRPNMPRQRPPEPGR</sequence>
<feature type="region of interest" description="Disordered" evidence="1">
    <location>
        <begin position="247"/>
        <end position="289"/>
    </location>
</feature>
<keyword evidence="5" id="KW-1185">Reference proteome</keyword>
<accession>A0A0D7CUR2</accession>
<reference evidence="4 5" key="1">
    <citation type="submission" date="2014-09" db="EMBL/GenBank/DDBJ databases">
        <title>Draft genome sequence of Streptomyces natalensis ATCC 27448, producer of the antifungal pimaricin.</title>
        <authorList>
            <person name="Mendes M.V."/>
            <person name="Beites T."/>
            <person name="Pires S."/>
            <person name="Santos C.L."/>
            <person name="Moradas-Ferreira P."/>
        </authorList>
    </citation>
    <scope>NUCLEOTIDE SEQUENCE [LARGE SCALE GENOMIC DNA]</scope>
    <source>
        <strain evidence="4 5">ATCC 27448</strain>
    </source>
</reference>
<feature type="transmembrane region" description="Helical" evidence="2">
    <location>
        <begin position="146"/>
        <end position="164"/>
    </location>
</feature>
<feature type="compositionally biased region" description="Basic and acidic residues" evidence="1">
    <location>
        <begin position="11"/>
        <end position="23"/>
    </location>
</feature>
<proteinExistence type="predicted"/>
<keyword evidence="2" id="KW-1133">Transmembrane helix</keyword>